<dbReference type="PANTHER" id="PTHR43976">
    <property type="entry name" value="SHORT CHAIN DEHYDROGENASE"/>
    <property type="match status" value="1"/>
</dbReference>
<dbReference type="Pfam" id="PF00106">
    <property type="entry name" value="adh_short"/>
    <property type="match status" value="1"/>
</dbReference>
<accession>A0ABM6QFL2</accession>
<sequence>MQKTWFITGTSSGFGRLLCEQLLARGDRVVATLRRENALDDLKAHYGDQLWIDQLDVTNDDAIKQVVDRAFRAMGKVDVVVNNAGYALFGAAEELTNAQIRHQIDTNLIGSINVIRAAIPHLRQQGGGRILQVSSMGGQIGLHALSLYHTTKWGIEGFLESLIPELAPFDIDITMVQPAGANTNFAHGSMVHATPLPVYDDTPVGNWRKARAAGDYHPVLDPAKVAAAMITSLDQSPAPRRLTLGSQAYQLVHSALKDRIALLEAQRDLAFAADYDTGN</sequence>
<dbReference type="NCBIfam" id="NF005065">
    <property type="entry name" value="PRK06482.1"/>
    <property type="match status" value="1"/>
</dbReference>
<gene>
    <name evidence="4" type="ORF">CSC3H3_21330</name>
</gene>
<dbReference type="Gene3D" id="3.40.50.720">
    <property type="entry name" value="NAD(P)-binding Rossmann-like Domain"/>
    <property type="match status" value="1"/>
</dbReference>
<name>A0ABM6QFL2_9PROT</name>
<geneLocation type="plasmid" evidence="5">
    <name>pcsc3h3</name>
</geneLocation>
<comment type="similarity">
    <text evidence="1 3">Belongs to the short-chain dehydrogenases/reductases (SDR) family.</text>
</comment>
<keyword evidence="4" id="KW-0614">Plasmid</keyword>
<evidence type="ECO:0000313" key="4">
    <source>
        <dbReference type="EMBL" id="AUG55415.1"/>
    </source>
</evidence>
<dbReference type="InterPro" id="IPR051911">
    <property type="entry name" value="SDR_oxidoreductase"/>
</dbReference>
<dbReference type="InterPro" id="IPR036291">
    <property type="entry name" value="NAD(P)-bd_dom_sf"/>
</dbReference>
<dbReference type="CDD" id="cd05374">
    <property type="entry name" value="17beta-HSD-like_SDR_c"/>
    <property type="match status" value="1"/>
</dbReference>
<dbReference type="EMBL" id="CP024200">
    <property type="protein sequence ID" value="AUG55415.1"/>
    <property type="molecule type" value="Genomic_DNA"/>
</dbReference>
<dbReference type="Proteomes" id="UP000233458">
    <property type="component" value="Plasmid pCSC3H3"/>
</dbReference>
<dbReference type="PANTHER" id="PTHR43976:SF16">
    <property type="entry name" value="SHORT-CHAIN DEHYDROGENASE_REDUCTASE FAMILY PROTEIN"/>
    <property type="match status" value="1"/>
</dbReference>
<evidence type="ECO:0000256" key="3">
    <source>
        <dbReference type="RuleBase" id="RU000363"/>
    </source>
</evidence>
<evidence type="ECO:0000256" key="2">
    <source>
        <dbReference type="ARBA" id="ARBA00023002"/>
    </source>
</evidence>
<evidence type="ECO:0000313" key="5">
    <source>
        <dbReference type="Proteomes" id="UP000233458"/>
    </source>
</evidence>
<keyword evidence="2" id="KW-0560">Oxidoreductase</keyword>
<proteinExistence type="inferred from homology"/>
<protein>
    <submittedName>
        <fullName evidence="4">Short-chain dehydrogenase/reductase</fullName>
    </submittedName>
</protein>
<dbReference type="PRINTS" id="PR00080">
    <property type="entry name" value="SDRFAMILY"/>
</dbReference>
<dbReference type="PRINTS" id="PR00081">
    <property type="entry name" value="GDHRDH"/>
</dbReference>
<evidence type="ECO:0000256" key="1">
    <source>
        <dbReference type="ARBA" id="ARBA00006484"/>
    </source>
</evidence>
<reference evidence="4 5" key="1">
    <citation type="submission" date="2017-10" db="EMBL/GenBank/DDBJ databases">
        <title>Biodiversity and function of Thalassospira species in the particle-attached aromatic-hydrocarbon-degrading consortia from the surface seawater of the China South Sea.</title>
        <authorList>
            <person name="Dong C."/>
            <person name="Liu R."/>
            <person name="Shao Z."/>
        </authorList>
    </citation>
    <scope>NUCLEOTIDE SEQUENCE [LARGE SCALE GENOMIC DNA]</scope>
    <source>
        <strain evidence="4 5">CSC3H3</strain>
        <plasmid evidence="5">pcsc3h3</plasmid>
    </source>
</reference>
<organism evidence="4 5">
    <name type="scientific">Thalassospira marina</name>
    <dbReference type="NCBI Taxonomy" id="2048283"/>
    <lineage>
        <taxon>Bacteria</taxon>
        <taxon>Pseudomonadati</taxon>
        <taxon>Pseudomonadota</taxon>
        <taxon>Alphaproteobacteria</taxon>
        <taxon>Rhodospirillales</taxon>
        <taxon>Thalassospiraceae</taxon>
        <taxon>Thalassospira</taxon>
    </lineage>
</organism>
<dbReference type="SUPFAM" id="SSF51735">
    <property type="entry name" value="NAD(P)-binding Rossmann-fold domains"/>
    <property type="match status" value="1"/>
</dbReference>
<dbReference type="RefSeq" id="WP_101286464.1">
    <property type="nucleotide sequence ID" value="NZ_CP024200.1"/>
</dbReference>
<keyword evidence="5" id="KW-1185">Reference proteome</keyword>
<dbReference type="InterPro" id="IPR002347">
    <property type="entry name" value="SDR_fam"/>
</dbReference>